<comment type="caution">
    <text evidence="2">The sequence shown here is derived from an EMBL/GenBank/DDBJ whole genome shotgun (WGS) entry which is preliminary data.</text>
</comment>
<gene>
    <name evidence="2" type="ORF">mPipKuh1_008471</name>
</gene>
<sequence length="127" mass="13904">MSPFREEDRGETTWPWPWNPSSPQAKCWGSSSFPPDACVGKGSGLWKQGQPVAYSCRVLLGSAIRWGLREYLSHRAVLYSNPQLADGKTEAHSSKVLAQGHRLTLRYAHQAQHLGEAAALSEQSGAA</sequence>
<evidence type="ECO:0000256" key="1">
    <source>
        <dbReference type="SAM" id="MobiDB-lite"/>
    </source>
</evidence>
<name>A0A7J7VBS7_PIPKU</name>
<dbReference type="EMBL" id="JACAGB010000015">
    <property type="protein sequence ID" value="KAF6322470.1"/>
    <property type="molecule type" value="Genomic_DNA"/>
</dbReference>
<feature type="compositionally biased region" description="Basic and acidic residues" evidence="1">
    <location>
        <begin position="1"/>
        <end position="11"/>
    </location>
</feature>
<keyword evidence="3" id="KW-1185">Reference proteome</keyword>
<dbReference type="Proteomes" id="UP000558488">
    <property type="component" value="Unassembled WGS sequence"/>
</dbReference>
<accession>A0A7J7VBS7</accession>
<evidence type="ECO:0000313" key="2">
    <source>
        <dbReference type="EMBL" id="KAF6322470.1"/>
    </source>
</evidence>
<protein>
    <submittedName>
        <fullName evidence="2">Uncharacterized protein</fullName>
    </submittedName>
</protein>
<feature type="region of interest" description="Disordered" evidence="1">
    <location>
        <begin position="1"/>
        <end position="20"/>
    </location>
</feature>
<evidence type="ECO:0000313" key="3">
    <source>
        <dbReference type="Proteomes" id="UP000558488"/>
    </source>
</evidence>
<organism evidence="2 3">
    <name type="scientific">Pipistrellus kuhlii</name>
    <name type="common">Kuhl's pipistrelle</name>
    <dbReference type="NCBI Taxonomy" id="59472"/>
    <lineage>
        <taxon>Eukaryota</taxon>
        <taxon>Metazoa</taxon>
        <taxon>Chordata</taxon>
        <taxon>Craniata</taxon>
        <taxon>Vertebrata</taxon>
        <taxon>Euteleostomi</taxon>
        <taxon>Mammalia</taxon>
        <taxon>Eutheria</taxon>
        <taxon>Laurasiatheria</taxon>
        <taxon>Chiroptera</taxon>
        <taxon>Yangochiroptera</taxon>
        <taxon>Vespertilionidae</taxon>
        <taxon>Pipistrellus</taxon>
    </lineage>
</organism>
<proteinExistence type="predicted"/>
<dbReference type="AlphaFoldDB" id="A0A7J7VBS7"/>
<reference evidence="2 3" key="1">
    <citation type="journal article" date="2020" name="Nature">
        <title>Six reference-quality genomes reveal evolution of bat adaptations.</title>
        <authorList>
            <person name="Jebb D."/>
            <person name="Huang Z."/>
            <person name="Pippel M."/>
            <person name="Hughes G.M."/>
            <person name="Lavrichenko K."/>
            <person name="Devanna P."/>
            <person name="Winkler S."/>
            <person name="Jermiin L.S."/>
            <person name="Skirmuntt E.C."/>
            <person name="Katzourakis A."/>
            <person name="Burkitt-Gray L."/>
            <person name="Ray D.A."/>
            <person name="Sullivan K.A.M."/>
            <person name="Roscito J.G."/>
            <person name="Kirilenko B.M."/>
            <person name="Davalos L.M."/>
            <person name="Corthals A.P."/>
            <person name="Power M.L."/>
            <person name="Jones G."/>
            <person name="Ransome R.D."/>
            <person name="Dechmann D.K.N."/>
            <person name="Locatelli A.G."/>
            <person name="Puechmaille S.J."/>
            <person name="Fedrigo O."/>
            <person name="Jarvis E.D."/>
            <person name="Hiller M."/>
            <person name="Vernes S.C."/>
            <person name="Myers E.W."/>
            <person name="Teeling E.C."/>
        </authorList>
    </citation>
    <scope>NUCLEOTIDE SEQUENCE [LARGE SCALE GENOMIC DNA]</scope>
    <source>
        <strain evidence="2">MPipKuh1</strain>
        <tissue evidence="2">Flight muscle</tissue>
    </source>
</reference>